<reference evidence="3" key="1">
    <citation type="journal article" date="2012" name="Nat. Biotechnol.">
        <title>Draft genome sequence of pigeonpea (Cajanus cajan), an orphan legume crop of resource-poor farmers.</title>
        <authorList>
            <person name="Varshney R.K."/>
            <person name="Chen W."/>
            <person name="Li Y."/>
            <person name="Bharti A.K."/>
            <person name="Saxena R.K."/>
            <person name="Schlueter J.A."/>
            <person name="Donoghue M.T."/>
            <person name="Azam S."/>
            <person name="Fan G."/>
            <person name="Whaley A.M."/>
            <person name="Farmer A.D."/>
            <person name="Sheridan J."/>
            <person name="Iwata A."/>
            <person name="Tuteja R."/>
            <person name="Penmetsa R.V."/>
            <person name="Wu W."/>
            <person name="Upadhyaya H.D."/>
            <person name="Yang S.P."/>
            <person name="Shah T."/>
            <person name="Saxena K.B."/>
            <person name="Michael T."/>
            <person name="McCombie W.R."/>
            <person name="Yang B."/>
            <person name="Zhang G."/>
            <person name="Yang H."/>
            <person name="Wang J."/>
            <person name="Spillane C."/>
            <person name="Cook D.R."/>
            <person name="May G.D."/>
            <person name="Xu X."/>
            <person name="Jackson S.A."/>
        </authorList>
    </citation>
    <scope>NUCLEOTIDE SEQUENCE [LARGE SCALE GENOMIC DNA]</scope>
</reference>
<dbReference type="PANTHER" id="PTHR33463">
    <property type="entry name" value="NB-ARC DOMAIN-CONTAINING PROTEIN-RELATED"/>
    <property type="match status" value="1"/>
</dbReference>
<keyword evidence="1" id="KW-0611">Plant defense</keyword>
<dbReference type="OMA" id="ECARMEL"/>
<dbReference type="InterPro" id="IPR032675">
    <property type="entry name" value="LRR_dom_sf"/>
</dbReference>
<organism evidence="3 4">
    <name type="scientific">Cajanus cajan</name>
    <name type="common">Pigeon pea</name>
    <name type="synonym">Cajanus indicus</name>
    <dbReference type="NCBI Taxonomy" id="3821"/>
    <lineage>
        <taxon>Eukaryota</taxon>
        <taxon>Viridiplantae</taxon>
        <taxon>Streptophyta</taxon>
        <taxon>Embryophyta</taxon>
        <taxon>Tracheophyta</taxon>
        <taxon>Spermatophyta</taxon>
        <taxon>Magnoliopsida</taxon>
        <taxon>eudicotyledons</taxon>
        <taxon>Gunneridae</taxon>
        <taxon>Pentapetalae</taxon>
        <taxon>rosids</taxon>
        <taxon>fabids</taxon>
        <taxon>Fabales</taxon>
        <taxon>Fabaceae</taxon>
        <taxon>Papilionoideae</taxon>
        <taxon>50 kb inversion clade</taxon>
        <taxon>NPAAA clade</taxon>
        <taxon>indigoferoid/millettioid clade</taxon>
        <taxon>Phaseoleae</taxon>
        <taxon>Cajanus</taxon>
    </lineage>
</organism>
<dbReference type="Gene3D" id="3.80.10.10">
    <property type="entry name" value="Ribonuclease Inhibitor"/>
    <property type="match status" value="2"/>
</dbReference>
<evidence type="ECO:0000313" key="3">
    <source>
        <dbReference type="EMBL" id="KYP31841.1"/>
    </source>
</evidence>
<sequence>MKRLRQIWHPKFPLRSFGKLHALIIDECNQLVNIFPSYMVGGFLSLCDLKVTNCKSMEEIFDFKDVGKRRAREITSLQNVHVEALPKLKRVWNKDPEGILRFTYLKKLWVQDCVNLKHIFPISIAKDLKNLEYLEVWNCGQMKEIVFRGETINVSSVLFELPKLSTARFSKLPNLESFFGGAHELHCSTLDNLYVEHCHKLKLFIANPEIRPVFLPEEVIWNLKTIQIEASDENSLKRYRMHKLEECQLSRLLDIEILYFLLHRNPNLKSLLLSNCLIKQLVPPRCFINEKLGVVPMLKSLMLMNLPSLKMIGFEEDAILFQRLECLILKECPCLNIIAPSSVSFTCLTNLEVSNCNKLIYLMTPSTAKSLVQLTTMKVIQCDSMVTIVSEPENEEQMQWIIFRQLKEIELDSLPELESFCSSNCCVFEFPLLEKFVVSACSNMKSFTFSNQVNETPNLRQVCVTHGEEEKISYWKGDLNATIQHMHTLWVRI</sequence>
<gene>
    <name evidence="3" type="ORF">KK1_047649</name>
</gene>
<evidence type="ECO:0000256" key="1">
    <source>
        <dbReference type="ARBA" id="ARBA00022821"/>
    </source>
</evidence>
<dbReference type="SUPFAM" id="SSF52047">
    <property type="entry name" value="RNI-like"/>
    <property type="match status" value="1"/>
</dbReference>
<evidence type="ECO:0000259" key="2">
    <source>
        <dbReference type="Pfam" id="PF23247"/>
    </source>
</evidence>
<proteinExistence type="predicted"/>
<dbReference type="EMBL" id="KQ485630">
    <property type="protein sequence ID" value="KYP31841.1"/>
    <property type="molecule type" value="Genomic_DNA"/>
</dbReference>
<feature type="domain" description="Disease resistance protein At4g27190-like leucine-rich repeats" evidence="2">
    <location>
        <begin position="343"/>
        <end position="453"/>
    </location>
</feature>
<dbReference type="Proteomes" id="UP000075243">
    <property type="component" value="Unassembled WGS sequence"/>
</dbReference>
<dbReference type="InterPro" id="IPR057135">
    <property type="entry name" value="At4g27190-like_LRR"/>
</dbReference>
<accession>A0A151QNH0</accession>
<dbReference type="Pfam" id="PF23247">
    <property type="entry name" value="LRR_RPS2"/>
    <property type="match status" value="2"/>
</dbReference>
<feature type="domain" description="Disease resistance protein At4g27190-like leucine-rich repeats" evidence="2">
    <location>
        <begin position="2"/>
        <end position="140"/>
    </location>
</feature>
<name>A0A151QNH0_CAJCA</name>
<protein>
    <recommendedName>
        <fullName evidence="2">Disease resistance protein At4g27190-like leucine-rich repeats domain-containing protein</fullName>
    </recommendedName>
</protein>
<evidence type="ECO:0000313" key="4">
    <source>
        <dbReference type="Proteomes" id="UP000075243"/>
    </source>
</evidence>
<dbReference type="InterPro" id="IPR050905">
    <property type="entry name" value="Plant_NBS-LRR"/>
</dbReference>
<dbReference type="AlphaFoldDB" id="A0A151QNH0"/>
<keyword evidence="4" id="KW-1185">Reference proteome</keyword>
<dbReference type="Gramene" id="C.cajan_44144.t">
    <property type="protein sequence ID" value="C.cajan_44144.t"/>
    <property type="gene ID" value="C.cajan_44144"/>
</dbReference>